<dbReference type="Proteomes" id="UP000474957">
    <property type="component" value="Unassembled WGS sequence"/>
</dbReference>
<dbReference type="InterPro" id="IPR026956">
    <property type="entry name" value="D-ser_dehydrat-like_dom"/>
</dbReference>
<keyword evidence="2" id="KW-0456">Lyase</keyword>
<dbReference type="SUPFAM" id="SSF51419">
    <property type="entry name" value="PLP-binding barrel"/>
    <property type="match status" value="1"/>
</dbReference>
<sequence length="366" mass="38481">MSIPDIATFFRIDPVEEGQLETPVPVIDLDVVARNVLRWQERCDALGLANRPHIKTHKLVGLARFQLAAGAQGITVQKLGEAEVMAAGGITDLLMTFNIVGAPKLRRLAALARRTAISVVADNTAVVDGLARAGRDAGREIGVLVECDTGAARNGVQSPEAAAELAGLIEATDGVRYGGLMTYPAAGMRTTAAAFLAQARDRIAASGIGTNVISTGGSPEMWNDEGLEVATEYRAGTYIYNDRALVAAGACTLADCALTVHATIVSVPTPDRAIIDAGSKALTSDLVGQDDFGSLPDLADARVYKVNEEHGHVDISVMADRPAVGDVVRVLPNHACPVSNLYDRVALARSGRLLGLTRVDARGLVW</sequence>
<dbReference type="InterPro" id="IPR042208">
    <property type="entry name" value="D-ser_dehydrat-like_sf"/>
</dbReference>
<dbReference type="PANTHER" id="PTHR28004">
    <property type="entry name" value="ZGC:162816-RELATED"/>
    <property type="match status" value="1"/>
</dbReference>
<keyword evidence="5" id="KW-1185">Reference proteome</keyword>
<comment type="caution">
    <text evidence="4">The sequence shown here is derived from an EMBL/GenBank/DDBJ whole genome shotgun (WGS) entry which is preliminary data.</text>
</comment>
<dbReference type="InterPro" id="IPR001608">
    <property type="entry name" value="Ala_racemase_N"/>
</dbReference>
<proteinExistence type="inferred from homology"/>
<evidence type="ECO:0000313" key="4">
    <source>
        <dbReference type="EMBL" id="MSU89227.1"/>
    </source>
</evidence>
<name>A0A6L5YY75_9RHOB</name>
<accession>A0A6L5YY75</accession>
<dbReference type="InterPro" id="IPR029066">
    <property type="entry name" value="PLP-binding_barrel"/>
</dbReference>
<dbReference type="Pfam" id="PF14031">
    <property type="entry name" value="D-ser_dehydrat"/>
    <property type="match status" value="1"/>
</dbReference>
<dbReference type="PANTHER" id="PTHR28004:SF2">
    <property type="entry name" value="D-SERINE DEHYDRATASE"/>
    <property type="match status" value="1"/>
</dbReference>
<reference evidence="4 5" key="1">
    <citation type="submission" date="2019-10" db="EMBL/GenBank/DDBJ databases">
        <title>Cognatihalovulum marinum gen. nov. sp. nov., a new member of the family Rhodobacteraceae isolated from deep seawater of the Northwest Indian Ocean.</title>
        <authorList>
            <person name="Ruan C."/>
            <person name="Wang J."/>
            <person name="Zheng X."/>
            <person name="Song L."/>
            <person name="Zhu Y."/>
            <person name="Huang Y."/>
            <person name="Lu Z."/>
            <person name="Du W."/>
            <person name="Huang L."/>
            <person name="Dai X."/>
        </authorList>
    </citation>
    <scope>NUCLEOTIDE SEQUENCE [LARGE SCALE GENOMIC DNA]</scope>
    <source>
        <strain evidence="4 5">2CG4</strain>
    </source>
</reference>
<evidence type="ECO:0000313" key="5">
    <source>
        <dbReference type="Proteomes" id="UP000474957"/>
    </source>
</evidence>
<evidence type="ECO:0000256" key="2">
    <source>
        <dbReference type="ARBA" id="ARBA00023239"/>
    </source>
</evidence>
<comment type="similarity">
    <text evidence="1">Belongs to the DSD1 family.</text>
</comment>
<dbReference type="RefSeq" id="WP_154445710.1">
    <property type="nucleotide sequence ID" value="NZ_WIND01000003.1"/>
</dbReference>
<dbReference type="InterPro" id="IPR051466">
    <property type="entry name" value="D-amino_acid_metab_enzyme"/>
</dbReference>
<dbReference type="EMBL" id="WIND01000003">
    <property type="protein sequence ID" value="MSU89227.1"/>
    <property type="molecule type" value="Genomic_DNA"/>
</dbReference>
<organism evidence="4 5">
    <name type="scientific">Halovulum marinum</name>
    <dbReference type="NCBI Taxonomy" id="2662447"/>
    <lineage>
        <taxon>Bacteria</taxon>
        <taxon>Pseudomonadati</taxon>
        <taxon>Pseudomonadota</taxon>
        <taxon>Alphaproteobacteria</taxon>
        <taxon>Rhodobacterales</taxon>
        <taxon>Paracoccaceae</taxon>
        <taxon>Halovulum</taxon>
    </lineage>
</organism>
<evidence type="ECO:0000259" key="3">
    <source>
        <dbReference type="SMART" id="SM01119"/>
    </source>
</evidence>
<feature type="domain" description="D-serine dehydratase-like" evidence="3">
    <location>
        <begin position="257"/>
        <end position="349"/>
    </location>
</feature>
<dbReference type="Gene3D" id="2.40.37.20">
    <property type="entry name" value="D-serine dehydratase-like domain"/>
    <property type="match status" value="1"/>
</dbReference>
<dbReference type="SMART" id="SM01119">
    <property type="entry name" value="D-ser_dehydrat"/>
    <property type="match status" value="1"/>
</dbReference>
<dbReference type="GO" id="GO:0008721">
    <property type="term" value="F:D-serine ammonia-lyase activity"/>
    <property type="evidence" value="ECO:0007669"/>
    <property type="project" value="TreeGrafter"/>
</dbReference>
<dbReference type="GO" id="GO:0036088">
    <property type="term" value="P:D-serine catabolic process"/>
    <property type="evidence" value="ECO:0007669"/>
    <property type="project" value="TreeGrafter"/>
</dbReference>
<protein>
    <submittedName>
        <fullName evidence="4">D-TA family PLP-dependent enzyme</fullName>
    </submittedName>
</protein>
<dbReference type="Pfam" id="PF01168">
    <property type="entry name" value="Ala_racemase_N"/>
    <property type="match status" value="1"/>
</dbReference>
<evidence type="ECO:0000256" key="1">
    <source>
        <dbReference type="ARBA" id="ARBA00005323"/>
    </source>
</evidence>
<gene>
    <name evidence="4" type="ORF">GE300_06285</name>
</gene>
<dbReference type="Gene3D" id="3.20.20.10">
    <property type="entry name" value="Alanine racemase"/>
    <property type="match status" value="1"/>
</dbReference>
<dbReference type="AlphaFoldDB" id="A0A6L5YY75"/>